<feature type="coiled-coil region" evidence="2">
    <location>
        <begin position="174"/>
        <end position="208"/>
    </location>
</feature>
<keyword evidence="1" id="KW-0479">Metal-binding</keyword>
<dbReference type="GO" id="GO:0008270">
    <property type="term" value="F:zinc ion binding"/>
    <property type="evidence" value="ECO:0007669"/>
    <property type="project" value="UniProtKB-KW"/>
</dbReference>
<evidence type="ECO:0000259" key="3">
    <source>
        <dbReference type="PROSITE" id="PS50119"/>
    </source>
</evidence>
<accession>A0A8S3PTE3</accession>
<dbReference type="InterPro" id="IPR000315">
    <property type="entry name" value="Znf_B-box"/>
</dbReference>
<dbReference type="PROSITE" id="PS50119">
    <property type="entry name" value="ZF_BBOX"/>
    <property type="match status" value="1"/>
</dbReference>
<dbReference type="Gene3D" id="3.30.160.60">
    <property type="entry name" value="Classic Zinc Finger"/>
    <property type="match status" value="1"/>
</dbReference>
<dbReference type="EMBL" id="CAJPWZ010000148">
    <property type="protein sequence ID" value="CAG2186866.1"/>
    <property type="molecule type" value="Genomic_DNA"/>
</dbReference>
<keyword evidence="1" id="KW-0862">Zinc</keyword>
<keyword evidence="1" id="KW-0863">Zinc-finger</keyword>
<feature type="domain" description="B box-type" evidence="3">
    <location>
        <begin position="7"/>
        <end position="57"/>
    </location>
</feature>
<protein>
    <recommendedName>
        <fullName evidence="3">B box-type domain-containing protein</fullName>
    </recommendedName>
</protein>
<dbReference type="OrthoDB" id="6270329at2759"/>
<comment type="caution">
    <text evidence="4">The sequence shown here is derived from an EMBL/GenBank/DDBJ whole genome shotgun (WGS) entry which is preliminary data.</text>
</comment>
<gene>
    <name evidence="4" type="ORF">MEDL_2394</name>
</gene>
<dbReference type="PANTHER" id="PTHR25462:SF296">
    <property type="entry name" value="MEIOTIC P26, ISOFORM F"/>
    <property type="match status" value="1"/>
</dbReference>
<evidence type="ECO:0000313" key="4">
    <source>
        <dbReference type="EMBL" id="CAG2186866.1"/>
    </source>
</evidence>
<dbReference type="Pfam" id="PF22586">
    <property type="entry name" value="ANCHR-like_BBOX"/>
    <property type="match status" value="1"/>
</dbReference>
<evidence type="ECO:0000313" key="5">
    <source>
        <dbReference type="Proteomes" id="UP000683360"/>
    </source>
</evidence>
<evidence type="ECO:0000256" key="1">
    <source>
        <dbReference type="PROSITE-ProRule" id="PRU00024"/>
    </source>
</evidence>
<dbReference type="Proteomes" id="UP000683360">
    <property type="component" value="Unassembled WGS sequence"/>
</dbReference>
<dbReference type="CDD" id="cd19757">
    <property type="entry name" value="Bbox1"/>
    <property type="match status" value="1"/>
</dbReference>
<keyword evidence="5" id="KW-1185">Reference proteome</keyword>
<keyword evidence="2" id="KW-0175">Coiled coil</keyword>
<dbReference type="AlphaFoldDB" id="A0A8S3PTE3"/>
<evidence type="ECO:0000256" key="2">
    <source>
        <dbReference type="SAM" id="Coils"/>
    </source>
</evidence>
<dbReference type="PANTHER" id="PTHR25462">
    <property type="entry name" value="BONUS, ISOFORM C-RELATED"/>
    <property type="match status" value="1"/>
</dbReference>
<dbReference type="InterPro" id="IPR047153">
    <property type="entry name" value="TRIM45/56/19-like"/>
</dbReference>
<organism evidence="4 5">
    <name type="scientific">Mytilus edulis</name>
    <name type="common">Blue mussel</name>
    <dbReference type="NCBI Taxonomy" id="6550"/>
    <lineage>
        <taxon>Eukaryota</taxon>
        <taxon>Metazoa</taxon>
        <taxon>Spiralia</taxon>
        <taxon>Lophotrochozoa</taxon>
        <taxon>Mollusca</taxon>
        <taxon>Bivalvia</taxon>
        <taxon>Autobranchia</taxon>
        <taxon>Pteriomorphia</taxon>
        <taxon>Mytilida</taxon>
        <taxon>Mytiloidea</taxon>
        <taxon>Mytilidae</taxon>
        <taxon>Mytilinae</taxon>
        <taxon>Mytilus</taxon>
    </lineage>
</organism>
<reference evidence="4" key="1">
    <citation type="submission" date="2021-03" db="EMBL/GenBank/DDBJ databases">
        <authorList>
            <person name="Bekaert M."/>
        </authorList>
    </citation>
    <scope>NUCLEOTIDE SEQUENCE</scope>
</reference>
<dbReference type="CDD" id="cd19776">
    <property type="entry name" value="Bbox2_TRIM25_C-IV"/>
    <property type="match status" value="1"/>
</dbReference>
<proteinExistence type="predicted"/>
<name>A0A8S3PTE3_MYTED</name>
<sequence length="404" mass="46325">MAVTTKSNTNFCTLCQDDGTPNEAVRWCTECEVFLCRDCEKHHRKSRMFQNHKTMSINEYINLPAFVQKISSQCRDHKKKFELYCSFHACPCCVQCITDTHKKCQDMKPLSDILKQVKVSASVQLLEKDLKDLKENFEKIIIYLKTRINTNTIQNKKAVVEIRSMRKSINDYLNTLEKEILDDLESKHQKLKSEINIILEQMEQQANQIGHFQNQFSKMTKHATELQIYVGLREIENTTSKAAKYIDDLEKGGQLNEKKLEVSISPVLRSVLEDVKSFGDVHMRTASSTLRLNAGRKDQAQYLLPQVSGIDKIKPSFLRKITIAQNMKPINHIYMATSMILPNGRFLILDNIGKRILLFSNEGMFIRDVVTLTGDPEDVCFVKDHTVAVTLGSTQQTVVVDVKK</sequence>